<dbReference type="GO" id="GO:0006888">
    <property type="term" value="P:endoplasmic reticulum to Golgi vesicle-mediated transport"/>
    <property type="evidence" value="ECO:0007669"/>
    <property type="project" value="EnsemblFungi"/>
</dbReference>
<dbReference type="InParanoid" id="A0A1D2VM35"/>
<dbReference type="STRING" id="1344418.A0A1D2VM35"/>
<dbReference type="GO" id="GO:0004663">
    <property type="term" value="F:Rab geranylgeranyltransferase activity"/>
    <property type="evidence" value="ECO:0007669"/>
    <property type="project" value="UniProtKB-UniRule"/>
</dbReference>
<keyword evidence="3 6" id="KW-0808">Transferase</keyword>
<protein>
    <recommendedName>
        <fullName evidence="6">Geranylgeranyl transferase type-2 subunit alpha</fullName>
        <ecNumber evidence="6">2.5.1.60</ecNumber>
    </recommendedName>
    <alternativeName>
        <fullName evidence="6">Geranylgeranyl transferase type II subunit alpha</fullName>
    </alternativeName>
</protein>
<dbReference type="EMBL" id="KV454477">
    <property type="protein sequence ID" value="ODV62615.1"/>
    <property type="molecule type" value="Genomic_DNA"/>
</dbReference>
<evidence type="ECO:0000256" key="2">
    <source>
        <dbReference type="ARBA" id="ARBA00022602"/>
    </source>
</evidence>
<gene>
    <name evidence="7" type="ORF">ASCRUDRAFT_32163</name>
</gene>
<proteinExistence type="inferred from homology"/>
<dbReference type="GO" id="GO:0005777">
    <property type="term" value="C:peroxisome"/>
    <property type="evidence" value="ECO:0007669"/>
    <property type="project" value="EnsemblFungi"/>
</dbReference>
<dbReference type="GeneID" id="30963972"/>
<dbReference type="Pfam" id="PF01239">
    <property type="entry name" value="PPTA"/>
    <property type="match status" value="4"/>
</dbReference>
<dbReference type="InterPro" id="IPR002088">
    <property type="entry name" value="Prenyl_trans_a"/>
</dbReference>
<dbReference type="RefSeq" id="XP_020048922.1">
    <property type="nucleotide sequence ID" value="XM_020190336.1"/>
</dbReference>
<dbReference type="OrthoDB" id="1658at2759"/>
<evidence type="ECO:0000256" key="6">
    <source>
        <dbReference type="RuleBase" id="RU367120"/>
    </source>
</evidence>
<organism evidence="7 8">
    <name type="scientific">Ascoidea rubescens DSM 1968</name>
    <dbReference type="NCBI Taxonomy" id="1344418"/>
    <lineage>
        <taxon>Eukaryota</taxon>
        <taxon>Fungi</taxon>
        <taxon>Dikarya</taxon>
        <taxon>Ascomycota</taxon>
        <taxon>Saccharomycotina</taxon>
        <taxon>Saccharomycetes</taxon>
        <taxon>Ascoideaceae</taxon>
        <taxon>Ascoidea</taxon>
    </lineage>
</organism>
<keyword evidence="4" id="KW-0677">Repeat</keyword>
<evidence type="ECO:0000256" key="5">
    <source>
        <dbReference type="ARBA" id="ARBA00047658"/>
    </source>
</evidence>
<evidence type="ECO:0000256" key="1">
    <source>
        <dbReference type="ARBA" id="ARBA00006734"/>
    </source>
</evidence>
<accession>A0A1D2VM35</accession>
<comment type="catalytic activity">
    <reaction evidence="5 6">
        <text>geranylgeranyl diphosphate + L-cysteinyl-[protein] = S-geranylgeranyl-L-cysteinyl-[protein] + diphosphate</text>
        <dbReference type="Rhea" id="RHEA:21240"/>
        <dbReference type="Rhea" id="RHEA-COMP:10131"/>
        <dbReference type="Rhea" id="RHEA-COMP:11537"/>
        <dbReference type="ChEBI" id="CHEBI:29950"/>
        <dbReference type="ChEBI" id="CHEBI:33019"/>
        <dbReference type="ChEBI" id="CHEBI:57533"/>
        <dbReference type="ChEBI" id="CHEBI:86021"/>
        <dbReference type="EC" id="2.5.1.60"/>
    </reaction>
</comment>
<comment type="function">
    <text evidence="6">Catalyzes the transfer of a geranyl-geranyl moiety from geranyl-geranyl pyrophosphate to cysteines occuring in specific C-terminal amino acid sequences.</text>
</comment>
<sequence length="407" mass="48210">MHGIKRERLSEEARRNKKLRDRARIRNYKTLNAMVLVRRDKRDYSEDAFRLSTKLLDLNPEYYTIWNYRREIFLNGLFQDPGDAAKGETAVSNDMIPAILERELKFLIVLLKRFPKCYWIWNHRMWCLENNPKPKLNNELAIVNKILSLDSRNFHGWHYRRYIIGLIESSNGSKSSTNSGINASGTELSLSEFNYTTELINLNFSNFSALHNRSKLIIKIFKKTNLDNQYKEAVLKTNPEFENKLEFLTKELDYFKNAIYTDPDDQSVWLYLRWLLCSNDLLNLSMDDNDNNNDNNNSNNNNNKLKIIKLLLLQIKDINELNDLEKSDDINSLDNKWCLKIIIEIQMTLFDKFIDLLKTNDTNNSDYLTSLITNFNQNLTTLIQIDPLRSNRYLDLQRIYNKRFETL</sequence>
<dbReference type="PANTHER" id="PTHR11129:SF2">
    <property type="entry name" value="GERANYLGERANYL TRANSFERASE TYPE-2 SUBUNIT ALPHA"/>
    <property type="match status" value="1"/>
</dbReference>
<dbReference type="Gene3D" id="1.25.40.120">
    <property type="entry name" value="Protein prenylyltransferase"/>
    <property type="match status" value="1"/>
</dbReference>
<evidence type="ECO:0000256" key="3">
    <source>
        <dbReference type="ARBA" id="ARBA00022679"/>
    </source>
</evidence>
<dbReference type="GO" id="GO:0006612">
    <property type="term" value="P:protein targeting to membrane"/>
    <property type="evidence" value="ECO:0007669"/>
    <property type="project" value="EnsemblFungi"/>
</dbReference>
<dbReference type="GO" id="GO:0005968">
    <property type="term" value="C:Rab-protein geranylgeranyltransferase complex"/>
    <property type="evidence" value="ECO:0007669"/>
    <property type="project" value="EnsemblFungi"/>
</dbReference>
<dbReference type="SUPFAM" id="SSF48439">
    <property type="entry name" value="Protein prenylyltransferase"/>
    <property type="match status" value="1"/>
</dbReference>
<dbReference type="FunCoup" id="A0A1D2VM35">
    <property type="interactions" value="94"/>
</dbReference>
<comment type="similarity">
    <text evidence="1 6">Belongs to the protein prenyltransferase subunit alpha family.</text>
</comment>
<dbReference type="Proteomes" id="UP000095038">
    <property type="component" value="Unassembled WGS sequence"/>
</dbReference>
<dbReference type="AlphaFoldDB" id="A0A1D2VM35"/>
<keyword evidence="2 6" id="KW-0637">Prenyltransferase</keyword>
<dbReference type="GO" id="GO:0097354">
    <property type="term" value="P:prenylation"/>
    <property type="evidence" value="ECO:0007669"/>
    <property type="project" value="UniProtKB-UniRule"/>
</dbReference>
<reference evidence="8" key="1">
    <citation type="submission" date="2016-05" db="EMBL/GenBank/DDBJ databases">
        <title>Comparative genomics of biotechnologically important yeasts.</title>
        <authorList>
            <consortium name="DOE Joint Genome Institute"/>
            <person name="Riley R."/>
            <person name="Haridas S."/>
            <person name="Wolfe K.H."/>
            <person name="Lopes M.R."/>
            <person name="Hittinger C.T."/>
            <person name="Goker M."/>
            <person name="Salamov A."/>
            <person name="Wisecaver J."/>
            <person name="Long T.M."/>
            <person name="Aerts A.L."/>
            <person name="Barry K."/>
            <person name="Choi C."/>
            <person name="Clum A."/>
            <person name="Coughlan A.Y."/>
            <person name="Deshpande S."/>
            <person name="Douglass A.P."/>
            <person name="Hanson S.J."/>
            <person name="Klenk H.-P."/>
            <person name="Labutti K."/>
            <person name="Lapidus A."/>
            <person name="Lindquist E."/>
            <person name="Lipzen A."/>
            <person name="Meier-Kolthoff J.P."/>
            <person name="Ohm R.A."/>
            <person name="Otillar R.P."/>
            <person name="Pangilinan J."/>
            <person name="Peng Y."/>
            <person name="Rokas A."/>
            <person name="Rosa C.A."/>
            <person name="Scheuner C."/>
            <person name="Sibirny A.A."/>
            <person name="Slot J.C."/>
            <person name="Stielow J.B."/>
            <person name="Sun H."/>
            <person name="Kurtzman C.P."/>
            <person name="Blackwell M."/>
            <person name="Grigoriev I.V."/>
            <person name="Jeffries T.W."/>
        </authorList>
    </citation>
    <scope>NUCLEOTIDE SEQUENCE [LARGE SCALE GENOMIC DNA]</scope>
    <source>
        <strain evidence="8">DSM 1968</strain>
    </source>
</reference>
<evidence type="ECO:0000313" key="7">
    <source>
        <dbReference type="EMBL" id="ODV62615.1"/>
    </source>
</evidence>
<dbReference type="EC" id="2.5.1.60" evidence="6"/>
<dbReference type="PANTHER" id="PTHR11129">
    <property type="entry name" value="PROTEIN FARNESYLTRANSFERASE ALPHA SUBUNIT/RAB GERANYLGERANYL TRANSFERASE ALPHA SUBUNIT"/>
    <property type="match status" value="1"/>
</dbReference>
<keyword evidence="8" id="KW-1185">Reference proteome</keyword>
<evidence type="ECO:0000256" key="4">
    <source>
        <dbReference type="ARBA" id="ARBA00022737"/>
    </source>
</evidence>
<name>A0A1D2VM35_9ASCO</name>
<dbReference type="PROSITE" id="PS51147">
    <property type="entry name" value="PFTA"/>
    <property type="match status" value="5"/>
</dbReference>
<evidence type="ECO:0000313" key="8">
    <source>
        <dbReference type="Proteomes" id="UP000095038"/>
    </source>
</evidence>